<dbReference type="Ensembl" id="ENSGWIT00000002016.1">
    <property type="protein sequence ID" value="ENSGWIP00000001873.1"/>
    <property type="gene ID" value="ENSGWIG00000001047.1"/>
</dbReference>
<dbReference type="Pfam" id="PF02493">
    <property type="entry name" value="MORN"/>
    <property type="match status" value="3"/>
</dbReference>
<dbReference type="SUPFAM" id="SSF82185">
    <property type="entry name" value="Histone H3 K4-specific methyltransferase SET7/9 N-terminal domain"/>
    <property type="match status" value="1"/>
</dbReference>
<accession>A0A8C5D882</accession>
<dbReference type="PANTHER" id="PTHR15897">
    <property type="entry name" value="ANKYRIN REPEAT AND MYND DOMAIN PROTEIN 1"/>
    <property type="match status" value="1"/>
</dbReference>
<reference evidence="2" key="1">
    <citation type="submission" date="2020-06" db="EMBL/GenBank/DDBJ databases">
        <authorList>
            <consortium name="Wellcome Sanger Institute Data Sharing"/>
        </authorList>
    </citation>
    <scope>NUCLEOTIDE SEQUENCE [LARGE SCALE GENOMIC DNA]</scope>
</reference>
<evidence type="ECO:0000256" key="1">
    <source>
        <dbReference type="ARBA" id="ARBA00022737"/>
    </source>
</evidence>
<evidence type="ECO:0000313" key="2">
    <source>
        <dbReference type="Ensembl" id="ENSGWIP00000001873.1"/>
    </source>
</evidence>
<reference evidence="2" key="3">
    <citation type="submission" date="2025-09" db="UniProtKB">
        <authorList>
            <consortium name="Ensembl"/>
        </authorList>
    </citation>
    <scope>IDENTIFICATION</scope>
</reference>
<sequence>MVEEYTDDGSKYEGEFVNGLHHGKGRFTWKNGQYYEGSFYKDYRHGDGSYYWPNGHKFTGKFYLNRREGYGRHEFPDGAIFQGLYSDQWFGPGVLRYPGGAEDVGLWVGDHLIQLCTSVKDSFSLKSFPEYASFLKPTSTTYIPPQVYTRFQPQFHSYSSKNDARTFLKFDFIYPPYMESYSTNGDFLPLPPGRRKELDQQFFGDQWEPDVFQYKGFKRDPLSDLPLQPRMQAHIYKHRSDAH</sequence>
<dbReference type="Proteomes" id="UP000694680">
    <property type="component" value="Chromosome 4"/>
</dbReference>
<keyword evidence="1" id="KW-0677">Repeat</keyword>
<dbReference type="AlphaFoldDB" id="A0A8C5D882"/>
<keyword evidence="3" id="KW-1185">Reference proteome</keyword>
<dbReference type="PANTHER" id="PTHR15897:SF2">
    <property type="entry name" value="ANKYRIN REPEAT AND MYND DOMAIN-CONTAINING PROTEIN 1"/>
    <property type="match status" value="1"/>
</dbReference>
<dbReference type="Gene3D" id="2.20.110.10">
    <property type="entry name" value="Histone H3 K4-specific methyltransferase SET7/9 N-terminal domain"/>
    <property type="match status" value="2"/>
</dbReference>
<dbReference type="InterPro" id="IPR053064">
    <property type="entry name" value="Ankyrin-MYND_domain-protein"/>
</dbReference>
<organism evidence="2 3">
    <name type="scientific">Gouania willdenowi</name>
    <name type="common">Blunt-snouted clingfish</name>
    <name type="synonym">Lepadogaster willdenowi</name>
    <dbReference type="NCBI Taxonomy" id="441366"/>
    <lineage>
        <taxon>Eukaryota</taxon>
        <taxon>Metazoa</taxon>
        <taxon>Chordata</taxon>
        <taxon>Craniata</taxon>
        <taxon>Vertebrata</taxon>
        <taxon>Euteleostomi</taxon>
        <taxon>Actinopterygii</taxon>
        <taxon>Neopterygii</taxon>
        <taxon>Teleostei</taxon>
        <taxon>Neoteleostei</taxon>
        <taxon>Acanthomorphata</taxon>
        <taxon>Ovalentaria</taxon>
        <taxon>Blenniimorphae</taxon>
        <taxon>Blenniiformes</taxon>
        <taxon>Gobiesocoidei</taxon>
        <taxon>Gobiesocidae</taxon>
        <taxon>Gobiesocinae</taxon>
        <taxon>Gouania</taxon>
    </lineage>
</organism>
<dbReference type="InterPro" id="IPR003409">
    <property type="entry name" value="MORN"/>
</dbReference>
<protein>
    <recommendedName>
        <fullName evidence="4">MORN repeat-containing protein 5</fullName>
    </recommendedName>
</protein>
<proteinExistence type="predicted"/>
<reference evidence="2" key="2">
    <citation type="submission" date="2025-08" db="UniProtKB">
        <authorList>
            <consortium name="Ensembl"/>
        </authorList>
    </citation>
    <scope>IDENTIFICATION</scope>
</reference>
<evidence type="ECO:0000313" key="3">
    <source>
        <dbReference type="Proteomes" id="UP000694680"/>
    </source>
</evidence>
<evidence type="ECO:0008006" key="4">
    <source>
        <dbReference type="Google" id="ProtNLM"/>
    </source>
</evidence>
<name>A0A8C5D882_GOUWI</name>
<dbReference type="SMART" id="SM00698">
    <property type="entry name" value="MORN"/>
    <property type="match status" value="2"/>
</dbReference>